<feature type="domain" description="Peptide methionine sulphoxide reductase MsrA" evidence="5">
    <location>
        <begin position="7"/>
        <end position="158"/>
    </location>
</feature>
<comment type="catalytic activity">
    <reaction evidence="3 4">
        <text>[thioredoxin]-disulfide + L-methionine + H2O = L-methionine (S)-S-oxide + [thioredoxin]-dithiol</text>
        <dbReference type="Rhea" id="RHEA:19993"/>
        <dbReference type="Rhea" id="RHEA-COMP:10698"/>
        <dbReference type="Rhea" id="RHEA-COMP:10700"/>
        <dbReference type="ChEBI" id="CHEBI:15377"/>
        <dbReference type="ChEBI" id="CHEBI:29950"/>
        <dbReference type="ChEBI" id="CHEBI:50058"/>
        <dbReference type="ChEBI" id="CHEBI:57844"/>
        <dbReference type="ChEBI" id="CHEBI:58772"/>
        <dbReference type="EC" id="1.8.4.11"/>
    </reaction>
</comment>
<evidence type="ECO:0000256" key="1">
    <source>
        <dbReference type="ARBA" id="ARBA00023002"/>
    </source>
</evidence>
<evidence type="ECO:0000313" key="7">
    <source>
        <dbReference type="Proteomes" id="UP001257914"/>
    </source>
</evidence>
<sequence>MSNIKLATLGGGCFWCIEAALNLVEGVISATSGYSGGQTPDPTYQQICQGDSGHAEVIQVEFDQDIISFEQLLLFFFQLHDPTQLNRQGNDVGTQYRSVIYYHDEEQKQLAESQIKELTNLKIWDNPIVTEVSPVSVFYPAEAYHQNYANENKEQAYCAIVVTPKLEKFKYQFKDYLKT</sequence>
<comment type="catalytic activity">
    <reaction evidence="2 4">
        <text>L-methionyl-[protein] + [thioredoxin]-disulfide + H2O = L-methionyl-(S)-S-oxide-[protein] + [thioredoxin]-dithiol</text>
        <dbReference type="Rhea" id="RHEA:14217"/>
        <dbReference type="Rhea" id="RHEA-COMP:10698"/>
        <dbReference type="Rhea" id="RHEA-COMP:10700"/>
        <dbReference type="Rhea" id="RHEA-COMP:12313"/>
        <dbReference type="Rhea" id="RHEA-COMP:12315"/>
        <dbReference type="ChEBI" id="CHEBI:15377"/>
        <dbReference type="ChEBI" id="CHEBI:16044"/>
        <dbReference type="ChEBI" id="CHEBI:29950"/>
        <dbReference type="ChEBI" id="CHEBI:44120"/>
        <dbReference type="ChEBI" id="CHEBI:50058"/>
        <dbReference type="EC" id="1.8.4.11"/>
    </reaction>
</comment>
<dbReference type="InterPro" id="IPR036509">
    <property type="entry name" value="Met_Sox_Rdtase_MsrA_sf"/>
</dbReference>
<dbReference type="RefSeq" id="WP_315948169.1">
    <property type="nucleotide sequence ID" value="NZ_JAWCUA010000010.1"/>
</dbReference>
<evidence type="ECO:0000256" key="4">
    <source>
        <dbReference type="HAMAP-Rule" id="MF_01401"/>
    </source>
</evidence>
<dbReference type="InterPro" id="IPR002569">
    <property type="entry name" value="Met_Sox_Rdtase_MsrA_dom"/>
</dbReference>
<dbReference type="EC" id="1.8.4.11" evidence="4"/>
<dbReference type="PANTHER" id="PTHR43774:SF1">
    <property type="entry name" value="PEPTIDE METHIONINE SULFOXIDE REDUCTASE MSRA 2"/>
    <property type="match status" value="1"/>
</dbReference>
<evidence type="ECO:0000256" key="2">
    <source>
        <dbReference type="ARBA" id="ARBA00047806"/>
    </source>
</evidence>
<dbReference type="SUPFAM" id="SSF55068">
    <property type="entry name" value="Peptide methionine sulfoxide reductase"/>
    <property type="match status" value="1"/>
</dbReference>
<keyword evidence="7" id="KW-1185">Reference proteome</keyword>
<comment type="caution">
    <text evidence="6">The sequence shown here is derived from an EMBL/GenBank/DDBJ whole genome shotgun (WGS) entry which is preliminary data.</text>
</comment>
<name>A0ABU3R4A5_9GAMM</name>
<evidence type="ECO:0000313" key="6">
    <source>
        <dbReference type="EMBL" id="MDU0114510.1"/>
    </source>
</evidence>
<reference evidence="6 7" key="1">
    <citation type="submission" date="2023-10" db="EMBL/GenBank/DDBJ databases">
        <title>Psychrosphaera aquimaarina strain SW33 isolated from seawater.</title>
        <authorList>
            <person name="Bayburt H."/>
            <person name="Kim J.M."/>
            <person name="Choi B.J."/>
            <person name="Jeon C.O."/>
        </authorList>
    </citation>
    <scope>NUCLEOTIDE SEQUENCE [LARGE SCALE GENOMIC DNA]</scope>
    <source>
        <strain evidence="6 7">KCTC 52743</strain>
    </source>
</reference>
<protein>
    <recommendedName>
        <fullName evidence="4">Peptide methionine sulfoxide reductase MsrA</fullName>
        <shortName evidence="4">Protein-methionine-S-oxide reductase</shortName>
        <ecNumber evidence="4">1.8.4.11</ecNumber>
    </recommendedName>
    <alternativeName>
        <fullName evidence="4">Peptide-methionine (S)-S-oxide reductase</fullName>
        <shortName evidence="4">Peptide Met(O) reductase</shortName>
    </alternativeName>
</protein>
<gene>
    <name evidence="4 6" type="primary">msrA</name>
    <name evidence="6" type="ORF">RT723_16225</name>
</gene>
<dbReference type="Proteomes" id="UP001257914">
    <property type="component" value="Unassembled WGS sequence"/>
</dbReference>
<proteinExistence type="inferred from homology"/>
<comment type="similarity">
    <text evidence="4">Belongs to the MsrA Met sulfoxide reductase family.</text>
</comment>
<dbReference type="NCBIfam" id="TIGR00401">
    <property type="entry name" value="msrA"/>
    <property type="match status" value="1"/>
</dbReference>
<comment type="function">
    <text evidence="4">Has an important function as a repair enzyme for proteins that have been inactivated by oxidation. Catalyzes the reversible oxidation-reduction of methionine sulfoxide in proteins to methionine.</text>
</comment>
<organism evidence="6 7">
    <name type="scientific">Psychrosphaera aquimarina</name>
    <dbReference type="NCBI Taxonomy" id="2044854"/>
    <lineage>
        <taxon>Bacteria</taxon>
        <taxon>Pseudomonadati</taxon>
        <taxon>Pseudomonadota</taxon>
        <taxon>Gammaproteobacteria</taxon>
        <taxon>Alteromonadales</taxon>
        <taxon>Pseudoalteromonadaceae</taxon>
        <taxon>Psychrosphaera</taxon>
    </lineage>
</organism>
<dbReference type="Pfam" id="PF01625">
    <property type="entry name" value="PMSR"/>
    <property type="match status" value="1"/>
</dbReference>
<feature type="active site" evidence="4">
    <location>
        <position position="13"/>
    </location>
</feature>
<dbReference type="EMBL" id="JAWCUA010000010">
    <property type="protein sequence ID" value="MDU0114510.1"/>
    <property type="molecule type" value="Genomic_DNA"/>
</dbReference>
<evidence type="ECO:0000256" key="3">
    <source>
        <dbReference type="ARBA" id="ARBA00048782"/>
    </source>
</evidence>
<dbReference type="GO" id="GO:0008113">
    <property type="term" value="F:peptide-methionine (S)-S-oxide reductase activity"/>
    <property type="evidence" value="ECO:0007669"/>
    <property type="project" value="UniProtKB-EC"/>
</dbReference>
<evidence type="ECO:0000259" key="5">
    <source>
        <dbReference type="Pfam" id="PF01625"/>
    </source>
</evidence>
<dbReference type="PANTHER" id="PTHR43774">
    <property type="entry name" value="PEPTIDE METHIONINE SULFOXIDE REDUCTASE"/>
    <property type="match status" value="1"/>
</dbReference>
<accession>A0ABU3R4A5</accession>
<keyword evidence="1 4" id="KW-0560">Oxidoreductase</keyword>
<dbReference type="Gene3D" id="3.30.1060.10">
    <property type="entry name" value="Peptide methionine sulphoxide reductase MsrA"/>
    <property type="match status" value="1"/>
</dbReference>
<dbReference type="HAMAP" id="MF_01401">
    <property type="entry name" value="MsrA"/>
    <property type="match status" value="1"/>
</dbReference>